<name>A0A848B5C7_9BACT</name>
<dbReference type="Pfam" id="PF14498">
    <property type="entry name" value="Glyco_hyd_65N_2"/>
    <property type="match status" value="1"/>
</dbReference>
<dbReference type="GO" id="GO:0004560">
    <property type="term" value="F:alpha-L-fucosidase activity"/>
    <property type="evidence" value="ECO:0007669"/>
    <property type="project" value="InterPro"/>
</dbReference>
<dbReference type="InterPro" id="IPR049053">
    <property type="entry name" value="AFCA-like_C"/>
</dbReference>
<dbReference type="PANTHER" id="PTHR31084">
    <property type="entry name" value="ALPHA-L-FUCOSIDASE 2"/>
    <property type="match status" value="1"/>
</dbReference>
<gene>
    <name evidence="4" type="ORF">HF882_19940</name>
</gene>
<proteinExistence type="predicted"/>
<dbReference type="GO" id="GO:0005975">
    <property type="term" value="P:carbohydrate metabolic process"/>
    <property type="evidence" value="ECO:0007669"/>
    <property type="project" value="InterPro"/>
</dbReference>
<dbReference type="PIRSF" id="PIRSF007663">
    <property type="entry name" value="UCP007663"/>
    <property type="match status" value="1"/>
</dbReference>
<organism evidence="4 5">
    <name type="scientific">Victivallis vadensis</name>
    <dbReference type="NCBI Taxonomy" id="172901"/>
    <lineage>
        <taxon>Bacteria</taxon>
        <taxon>Pseudomonadati</taxon>
        <taxon>Lentisphaerota</taxon>
        <taxon>Lentisphaeria</taxon>
        <taxon>Victivallales</taxon>
        <taxon>Victivallaceae</taxon>
        <taxon>Victivallis</taxon>
    </lineage>
</organism>
<feature type="domain" description="Glycosyl hydrolase family 95 catalytic" evidence="3">
    <location>
        <begin position="286"/>
        <end position="699"/>
    </location>
</feature>
<dbReference type="AlphaFoldDB" id="A0A848B5C7"/>
<dbReference type="SUPFAM" id="SSF48208">
    <property type="entry name" value="Six-hairpin glycosidases"/>
    <property type="match status" value="1"/>
</dbReference>
<dbReference type="InterPro" id="IPR012341">
    <property type="entry name" value="6hp_glycosidase-like_sf"/>
</dbReference>
<evidence type="ECO:0000313" key="4">
    <source>
        <dbReference type="EMBL" id="NMD88860.1"/>
    </source>
</evidence>
<feature type="domain" description="Alpha fucosidase A-like C-terminal" evidence="2">
    <location>
        <begin position="712"/>
        <end position="762"/>
    </location>
</feature>
<keyword evidence="4" id="KW-0378">Hydrolase</keyword>
<dbReference type="EMBL" id="JABAEW010000062">
    <property type="protein sequence ID" value="NMD88860.1"/>
    <property type="molecule type" value="Genomic_DNA"/>
</dbReference>
<dbReference type="Pfam" id="PF21307">
    <property type="entry name" value="Glyco_hydro_95_C"/>
    <property type="match status" value="1"/>
</dbReference>
<dbReference type="Proteomes" id="UP000576225">
    <property type="component" value="Unassembled WGS sequence"/>
</dbReference>
<evidence type="ECO:0000259" key="1">
    <source>
        <dbReference type="Pfam" id="PF14498"/>
    </source>
</evidence>
<dbReference type="InterPro" id="IPR008928">
    <property type="entry name" value="6-hairpin_glycosidase_sf"/>
</dbReference>
<dbReference type="Pfam" id="PF22124">
    <property type="entry name" value="Glyco_hydro_95_cat"/>
    <property type="match status" value="1"/>
</dbReference>
<evidence type="ECO:0000313" key="5">
    <source>
        <dbReference type="Proteomes" id="UP000576225"/>
    </source>
</evidence>
<dbReference type="Gene3D" id="1.50.10.10">
    <property type="match status" value="1"/>
</dbReference>
<evidence type="ECO:0000259" key="2">
    <source>
        <dbReference type="Pfam" id="PF21307"/>
    </source>
</evidence>
<dbReference type="InterPro" id="IPR027414">
    <property type="entry name" value="GH95_N_dom"/>
</dbReference>
<accession>A0A848B5C7</accession>
<sequence length="787" mass="89690">MPSLKQNRASTFLYYDRPAEHWEDALPIGNGRLGAMIWGRSEYETLSLNEDTLWSGLPHQSCDQKIYDNLAEARRLVRERKFQEADKFVTRNFLSNQDSSSYLPAGRLRLHFNHPGAVTDYTRFLDLQTAIAGVEYCVDGVHFKREHFASAPDQLLIIRITADKPGMIDFSAEFETDFYCSSFVYGHQADHTYLDCDCPFWYRYSVMIWKNAAEVSGIHFRMALKPVMQNGQMTIASNGTVQISGADCVTLFLSIRSNFVSYNQLPAAPECVVDKCRRDLTAASKSYEQLRDAHIQDYRSYFTRSILDMGQNTDNEVPTDQRLQKCQDSGVIPPELAALLYNFGRYLLISSSRPQTQAANLTGIWSNQLFAPWGSNYTININTEMNYWPAECTGLSDCAEPLFQLIRECAIKGREAARELYHCGGWCLHHNTDLWRYAAPASGIAQCAAWPMGGVWLCRHLFEHYLYTNDIDFLQAHYDILRGAAQFLLDYLTQEPDGTLATNPSTSPENCFVDPETGKFVAVNSGTLMDMTLTRELFHEILFCIDRLKLNDTIKERIETALPKLRKPVIGIHGELLEYNEDFEEMDIHHRHLSHLYGLYPGSEFFEDRTLLQAAQKSLERRGDVATGWAMAWRLIMWARLKNGERAMVLMREFLKIAEYNHGKTSLVGGGIYRNLFCSHPPFQIDGNFGVTAGIAEMLLQSHRVTADGTPLIEIMPACPQQWTHGKITGLRARGGIMVNLSWDFPVVTLKLTAIQDTEAEIVYLQHRRRLLLPAGKRQTLVYPEFN</sequence>
<dbReference type="InterPro" id="IPR054363">
    <property type="entry name" value="GH95_cat"/>
</dbReference>
<dbReference type="RefSeq" id="WP_168963862.1">
    <property type="nucleotide sequence ID" value="NZ_JABAEW010000062.1"/>
</dbReference>
<dbReference type="InterPro" id="IPR016518">
    <property type="entry name" value="Alpha-L-fucosidase"/>
</dbReference>
<comment type="caution">
    <text evidence="4">The sequence shown here is derived from an EMBL/GenBank/DDBJ whole genome shotgun (WGS) entry which is preliminary data.</text>
</comment>
<dbReference type="PANTHER" id="PTHR31084:SF0">
    <property type="entry name" value="ALPHA-L-FUCOSIDASE 2"/>
    <property type="match status" value="1"/>
</dbReference>
<feature type="domain" description="Glycosyl hydrolase family 95 N-terminal" evidence="1">
    <location>
        <begin position="13"/>
        <end position="261"/>
    </location>
</feature>
<reference evidence="4 5" key="1">
    <citation type="submission" date="2020-04" db="EMBL/GenBank/DDBJ databases">
        <authorList>
            <person name="Hitch T.C.A."/>
            <person name="Wylensek D."/>
            <person name="Clavel T."/>
        </authorList>
    </citation>
    <scope>NUCLEOTIDE SEQUENCE [LARGE SCALE GENOMIC DNA]</scope>
    <source>
        <strain evidence="4 5">COR2-253-APC-1A</strain>
    </source>
</reference>
<evidence type="ECO:0000259" key="3">
    <source>
        <dbReference type="Pfam" id="PF22124"/>
    </source>
</evidence>
<protein>
    <submittedName>
        <fullName evidence="4">Glycoside hydrolase family 95 protein</fullName>
    </submittedName>
</protein>